<dbReference type="Pfam" id="PF00753">
    <property type="entry name" value="Lactamase_B"/>
    <property type="match status" value="1"/>
</dbReference>
<dbReference type="EMBL" id="MU865950">
    <property type="protein sequence ID" value="KAK4447320.1"/>
    <property type="molecule type" value="Genomic_DNA"/>
</dbReference>
<organism evidence="7 8">
    <name type="scientific">Podospora aff. communis PSN243</name>
    <dbReference type="NCBI Taxonomy" id="3040156"/>
    <lineage>
        <taxon>Eukaryota</taxon>
        <taxon>Fungi</taxon>
        <taxon>Dikarya</taxon>
        <taxon>Ascomycota</taxon>
        <taxon>Pezizomycotina</taxon>
        <taxon>Sordariomycetes</taxon>
        <taxon>Sordariomycetidae</taxon>
        <taxon>Sordariales</taxon>
        <taxon>Podosporaceae</taxon>
        <taxon>Podospora</taxon>
    </lineage>
</organism>
<dbReference type="InterPro" id="IPR051013">
    <property type="entry name" value="MBL_superfamily_lactonases"/>
</dbReference>
<evidence type="ECO:0000256" key="4">
    <source>
        <dbReference type="ARBA" id="ARBA00022833"/>
    </source>
</evidence>
<feature type="domain" description="Metallo-beta-lactamase" evidence="6">
    <location>
        <begin position="63"/>
        <end position="272"/>
    </location>
</feature>
<gene>
    <name evidence="7" type="ORF">QBC34DRAFT_409852</name>
</gene>
<comment type="caution">
    <text evidence="7">The sequence shown here is derived from an EMBL/GenBank/DDBJ whole genome shotgun (WGS) entry which is preliminary data.</text>
</comment>
<dbReference type="PANTHER" id="PTHR42978:SF5">
    <property type="entry name" value="METALLO-BETA-LACTAMASE DOMAIN-CONTAINING PROTEIN"/>
    <property type="match status" value="1"/>
</dbReference>
<protein>
    <submittedName>
        <fullName evidence="7">Beta-lactamase-like protein</fullName>
    </submittedName>
</protein>
<sequence length="384" mass="42565">MKDLAIILLGLTVPALARNLFDVPPGATAKVKIIDSTVRLGGLSDTTFVTPKLEGFDVLPTLPVWSFLIESSTGRKAVFDLAVPPDPASSYSPAVLEQIEGFNAELRIEKHVADILKDGGVKLAEVESVIWSHYHFDHIGDIATFPLTTEIVVGPGFSDAYLPGYPTNPNSTLLDRYFVNRTLREIDFTTSSLKAGTFLAHDFFGDGSFFLLDTPGHTTGHLGGLARTTTNPDTFIFMGGDLCHHSAILRPSPERPIPKDLHIHLHDIPASHSRVYQCPGAVTKEEFEHLNIKRSRRADEPFFDPVLVENFTQAVDTIRRTQTADVSDNVWFVSAHDPHIIGTADFFPKEANHWKKKGWAEKVYWTFLKDLLPAVEVDREDGEA</sequence>
<evidence type="ECO:0000259" key="6">
    <source>
        <dbReference type="SMART" id="SM00849"/>
    </source>
</evidence>
<dbReference type="InterPro" id="IPR036866">
    <property type="entry name" value="RibonucZ/Hydroxyglut_hydro"/>
</dbReference>
<name>A0AAV9GIT5_9PEZI</name>
<evidence type="ECO:0000256" key="3">
    <source>
        <dbReference type="ARBA" id="ARBA00022801"/>
    </source>
</evidence>
<dbReference type="SUPFAM" id="SSF56281">
    <property type="entry name" value="Metallo-hydrolase/oxidoreductase"/>
    <property type="match status" value="1"/>
</dbReference>
<evidence type="ECO:0000256" key="5">
    <source>
        <dbReference type="SAM" id="SignalP"/>
    </source>
</evidence>
<dbReference type="AlphaFoldDB" id="A0AAV9GIT5"/>
<proteinExistence type="inferred from homology"/>
<feature type="signal peptide" evidence="5">
    <location>
        <begin position="1"/>
        <end position="17"/>
    </location>
</feature>
<keyword evidence="2" id="KW-0479">Metal-binding</keyword>
<comment type="similarity">
    <text evidence="1">Belongs to the metallo-beta-lactamase superfamily.</text>
</comment>
<dbReference type="InterPro" id="IPR001279">
    <property type="entry name" value="Metallo-B-lactamas"/>
</dbReference>
<evidence type="ECO:0000313" key="8">
    <source>
        <dbReference type="Proteomes" id="UP001321760"/>
    </source>
</evidence>
<keyword evidence="4" id="KW-0862">Zinc</keyword>
<evidence type="ECO:0000256" key="1">
    <source>
        <dbReference type="ARBA" id="ARBA00007749"/>
    </source>
</evidence>
<dbReference type="SMART" id="SM00849">
    <property type="entry name" value="Lactamase_B"/>
    <property type="match status" value="1"/>
</dbReference>
<accession>A0AAV9GIT5</accession>
<dbReference type="PANTHER" id="PTHR42978">
    <property type="entry name" value="QUORUM-QUENCHING LACTONASE YTNP-RELATED-RELATED"/>
    <property type="match status" value="1"/>
</dbReference>
<reference evidence="7" key="2">
    <citation type="submission" date="2023-05" db="EMBL/GenBank/DDBJ databases">
        <authorList>
            <consortium name="Lawrence Berkeley National Laboratory"/>
            <person name="Steindorff A."/>
            <person name="Hensen N."/>
            <person name="Bonometti L."/>
            <person name="Westerberg I."/>
            <person name="Brannstrom I.O."/>
            <person name="Guillou S."/>
            <person name="Cros-Aarteil S."/>
            <person name="Calhoun S."/>
            <person name="Haridas S."/>
            <person name="Kuo A."/>
            <person name="Mondo S."/>
            <person name="Pangilinan J."/>
            <person name="Riley R."/>
            <person name="Labutti K."/>
            <person name="Andreopoulos B."/>
            <person name="Lipzen A."/>
            <person name="Chen C."/>
            <person name="Yanf M."/>
            <person name="Daum C."/>
            <person name="Ng V."/>
            <person name="Clum A."/>
            <person name="Ohm R."/>
            <person name="Martin F."/>
            <person name="Silar P."/>
            <person name="Natvig D."/>
            <person name="Lalanne C."/>
            <person name="Gautier V."/>
            <person name="Ament-Velasquez S.L."/>
            <person name="Kruys A."/>
            <person name="Hutchinson M.I."/>
            <person name="Powell A.J."/>
            <person name="Barry K."/>
            <person name="Miller A.N."/>
            <person name="Grigoriev I.V."/>
            <person name="Debuchy R."/>
            <person name="Gladieux P."/>
            <person name="Thoren M.H."/>
            <person name="Johannesson H."/>
        </authorList>
    </citation>
    <scope>NUCLEOTIDE SEQUENCE</scope>
    <source>
        <strain evidence="7">PSN243</strain>
    </source>
</reference>
<dbReference type="GO" id="GO:0046872">
    <property type="term" value="F:metal ion binding"/>
    <property type="evidence" value="ECO:0007669"/>
    <property type="project" value="UniProtKB-KW"/>
</dbReference>
<dbReference type="GO" id="GO:0016787">
    <property type="term" value="F:hydrolase activity"/>
    <property type="evidence" value="ECO:0007669"/>
    <property type="project" value="UniProtKB-KW"/>
</dbReference>
<evidence type="ECO:0000313" key="7">
    <source>
        <dbReference type="EMBL" id="KAK4447320.1"/>
    </source>
</evidence>
<dbReference type="Gene3D" id="3.60.15.10">
    <property type="entry name" value="Ribonuclease Z/Hydroxyacylglutathione hydrolase-like"/>
    <property type="match status" value="1"/>
</dbReference>
<feature type="chain" id="PRO_5043676038" evidence="5">
    <location>
        <begin position="18"/>
        <end position="384"/>
    </location>
</feature>
<evidence type="ECO:0000256" key="2">
    <source>
        <dbReference type="ARBA" id="ARBA00022723"/>
    </source>
</evidence>
<reference evidence="7" key="1">
    <citation type="journal article" date="2023" name="Mol. Phylogenet. Evol.">
        <title>Genome-scale phylogeny and comparative genomics of the fungal order Sordariales.</title>
        <authorList>
            <person name="Hensen N."/>
            <person name="Bonometti L."/>
            <person name="Westerberg I."/>
            <person name="Brannstrom I.O."/>
            <person name="Guillou S."/>
            <person name="Cros-Aarteil S."/>
            <person name="Calhoun S."/>
            <person name="Haridas S."/>
            <person name="Kuo A."/>
            <person name="Mondo S."/>
            <person name="Pangilinan J."/>
            <person name="Riley R."/>
            <person name="LaButti K."/>
            <person name="Andreopoulos B."/>
            <person name="Lipzen A."/>
            <person name="Chen C."/>
            <person name="Yan M."/>
            <person name="Daum C."/>
            <person name="Ng V."/>
            <person name="Clum A."/>
            <person name="Steindorff A."/>
            <person name="Ohm R.A."/>
            <person name="Martin F."/>
            <person name="Silar P."/>
            <person name="Natvig D.O."/>
            <person name="Lalanne C."/>
            <person name="Gautier V."/>
            <person name="Ament-Velasquez S.L."/>
            <person name="Kruys A."/>
            <person name="Hutchinson M.I."/>
            <person name="Powell A.J."/>
            <person name="Barry K."/>
            <person name="Miller A.N."/>
            <person name="Grigoriev I.V."/>
            <person name="Debuchy R."/>
            <person name="Gladieux P."/>
            <person name="Hiltunen Thoren M."/>
            <person name="Johannesson H."/>
        </authorList>
    </citation>
    <scope>NUCLEOTIDE SEQUENCE</scope>
    <source>
        <strain evidence="7">PSN243</strain>
    </source>
</reference>
<dbReference type="CDD" id="cd07730">
    <property type="entry name" value="metallo-hydrolase-like_MBL-fold"/>
    <property type="match status" value="1"/>
</dbReference>
<keyword evidence="5" id="KW-0732">Signal</keyword>
<keyword evidence="3" id="KW-0378">Hydrolase</keyword>
<dbReference type="Proteomes" id="UP001321760">
    <property type="component" value="Unassembled WGS sequence"/>
</dbReference>
<keyword evidence="8" id="KW-1185">Reference proteome</keyword>